<comment type="caution">
    <text evidence="5">The sequence shown here is derived from an EMBL/GenBank/DDBJ whole genome shotgun (WGS) entry which is preliminary data.</text>
</comment>
<dbReference type="SUPFAM" id="SSF48179">
    <property type="entry name" value="6-phosphogluconate dehydrogenase C-terminal domain-like"/>
    <property type="match status" value="1"/>
</dbReference>
<dbReference type="Pfam" id="PF14833">
    <property type="entry name" value="NAD_binding_11"/>
    <property type="match status" value="1"/>
</dbReference>
<dbReference type="PANTHER" id="PTHR22981">
    <property type="entry name" value="3-HYDROXYISOBUTYRATE DEHYDROGENASE-RELATED"/>
    <property type="match status" value="1"/>
</dbReference>
<accession>A0ABS9E074</accession>
<dbReference type="EMBL" id="JAKGBZ010000050">
    <property type="protein sequence ID" value="MCF3948405.1"/>
    <property type="molecule type" value="Genomic_DNA"/>
</dbReference>
<dbReference type="Proteomes" id="UP001521209">
    <property type="component" value="Unassembled WGS sequence"/>
</dbReference>
<dbReference type="InterPro" id="IPR015815">
    <property type="entry name" value="HIBADH-related"/>
</dbReference>
<dbReference type="InterPro" id="IPR008927">
    <property type="entry name" value="6-PGluconate_DH-like_C_sf"/>
</dbReference>
<dbReference type="Pfam" id="PF03446">
    <property type="entry name" value="NAD_binding_2"/>
    <property type="match status" value="1"/>
</dbReference>
<keyword evidence="6" id="KW-1185">Reference proteome</keyword>
<dbReference type="InterPro" id="IPR013328">
    <property type="entry name" value="6PGD_dom2"/>
</dbReference>
<protein>
    <submittedName>
        <fullName evidence="5">NAD(P)-binding domain-containing protein</fullName>
    </submittedName>
</protein>
<keyword evidence="1" id="KW-0560">Oxidoreductase</keyword>
<sequence>MAQRLCSGGFDLRVFDIVTEAVDALVAVGGTRTTSAADAARGADCVITMLPNGSHVEQVLFGQSGVAETISPNALYIDMSTISPAATDAIAKRLTDAKITMIDAPVGRQTQHAVEGKLLIMVGGNDAAVERARPVFERMGDTIIHCGSVGMGSRMKIVNNFMSITLNATTVEALLLAEASGLDAELARTVMLGTVAGTGHMGSTYPAKVLKGDLSPGFMIDLAIKDLRLALDLGRSLNLPLETGKVAEVAYVSASEAGHGRHDWTALYAHAREQLRS</sequence>
<evidence type="ECO:0000313" key="5">
    <source>
        <dbReference type="EMBL" id="MCF3948405.1"/>
    </source>
</evidence>
<dbReference type="Gene3D" id="1.10.1040.10">
    <property type="entry name" value="N-(1-d-carboxylethyl)-l-norvaline Dehydrogenase, domain 2"/>
    <property type="match status" value="1"/>
</dbReference>
<evidence type="ECO:0000313" key="6">
    <source>
        <dbReference type="Proteomes" id="UP001521209"/>
    </source>
</evidence>
<dbReference type="InterPro" id="IPR029154">
    <property type="entry name" value="HIBADH-like_NADP-bd"/>
</dbReference>
<feature type="domain" description="3-hydroxyisobutyrate dehydrogenase-like NAD-binding" evidence="4">
    <location>
        <begin position="150"/>
        <end position="269"/>
    </location>
</feature>
<dbReference type="InterPro" id="IPR006115">
    <property type="entry name" value="6PGDH_NADP-bd"/>
</dbReference>
<feature type="domain" description="6-phosphogluconate dehydrogenase NADP-binding" evidence="3">
    <location>
        <begin position="1"/>
        <end position="147"/>
    </location>
</feature>
<evidence type="ECO:0000256" key="1">
    <source>
        <dbReference type="ARBA" id="ARBA00023002"/>
    </source>
</evidence>
<evidence type="ECO:0000259" key="3">
    <source>
        <dbReference type="Pfam" id="PF03446"/>
    </source>
</evidence>
<proteinExistence type="predicted"/>
<dbReference type="PANTHER" id="PTHR22981:SF7">
    <property type="entry name" value="3-HYDROXYISOBUTYRATE DEHYDROGENASE, MITOCHONDRIAL"/>
    <property type="match status" value="1"/>
</dbReference>
<gene>
    <name evidence="5" type="ORF">L2A60_17170</name>
</gene>
<evidence type="ECO:0000256" key="2">
    <source>
        <dbReference type="ARBA" id="ARBA00023027"/>
    </source>
</evidence>
<evidence type="ECO:0000259" key="4">
    <source>
        <dbReference type="Pfam" id="PF14833"/>
    </source>
</evidence>
<reference evidence="5 6" key="1">
    <citation type="submission" date="2022-01" db="EMBL/GenBank/DDBJ databases">
        <authorList>
            <person name="Won M."/>
            <person name="Kim S.-J."/>
            <person name="Kwon S.-W."/>
        </authorList>
    </citation>
    <scope>NUCLEOTIDE SEQUENCE [LARGE SCALE GENOMIC DNA]</scope>
    <source>
        <strain evidence="5 6">KCTC 23505</strain>
    </source>
</reference>
<dbReference type="InterPro" id="IPR036291">
    <property type="entry name" value="NAD(P)-bd_dom_sf"/>
</dbReference>
<name>A0ABS9E074_9PROT</name>
<keyword evidence="2" id="KW-0520">NAD</keyword>
<dbReference type="Gene3D" id="3.40.50.720">
    <property type="entry name" value="NAD(P)-binding Rossmann-like Domain"/>
    <property type="match status" value="1"/>
</dbReference>
<organism evidence="5 6">
    <name type="scientific">Acidiphilium iwatense</name>
    <dbReference type="NCBI Taxonomy" id="768198"/>
    <lineage>
        <taxon>Bacteria</taxon>
        <taxon>Pseudomonadati</taxon>
        <taxon>Pseudomonadota</taxon>
        <taxon>Alphaproteobacteria</taxon>
        <taxon>Acetobacterales</taxon>
        <taxon>Acidocellaceae</taxon>
        <taxon>Acidiphilium</taxon>
    </lineage>
</organism>
<dbReference type="SUPFAM" id="SSF51735">
    <property type="entry name" value="NAD(P)-binding Rossmann-fold domains"/>
    <property type="match status" value="1"/>
</dbReference>
<dbReference type="PIRSF" id="PIRSF000103">
    <property type="entry name" value="HIBADH"/>
    <property type="match status" value="1"/>
</dbReference>